<keyword evidence="2" id="KW-1185">Reference proteome</keyword>
<dbReference type="Proteomes" id="UP000290288">
    <property type="component" value="Unassembled WGS sequence"/>
</dbReference>
<organism evidence="1 2">
    <name type="scientific">Candolleomyces aberdarensis</name>
    <dbReference type="NCBI Taxonomy" id="2316362"/>
    <lineage>
        <taxon>Eukaryota</taxon>
        <taxon>Fungi</taxon>
        <taxon>Dikarya</taxon>
        <taxon>Basidiomycota</taxon>
        <taxon>Agaricomycotina</taxon>
        <taxon>Agaricomycetes</taxon>
        <taxon>Agaricomycetidae</taxon>
        <taxon>Agaricales</taxon>
        <taxon>Agaricineae</taxon>
        <taxon>Psathyrellaceae</taxon>
        <taxon>Candolleomyces</taxon>
    </lineage>
</organism>
<accession>A0A4Q2DR25</accession>
<reference evidence="1 2" key="1">
    <citation type="submission" date="2019-01" db="EMBL/GenBank/DDBJ databases">
        <title>Draft genome sequence of Psathyrella aberdarensis IHI B618.</title>
        <authorList>
            <person name="Buettner E."/>
            <person name="Kellner H."/>
        </authorList>
    </citation>
    <scope>NUCLEOTIDE SEQUENCE [LARGE SCALE GENOMIC DNA]</scope>
    <source>
        <strain evidence="1 2">IHI B618</strain>
    </source>
</reference>
<name>A0A4Q2DR25_9AGAR</name>
<dbReference type="EMBL" id="SDEE01000069">
    <property type="protein sequence ID" value="RXW22523.1"/>
    <property type="molecule type" value="Genomic_DNA"/>
</dbReference>
<dbReference type="AlphaFoldDB" id="A0A4Q2DR25"/>
<sequence length="200" mass="22391">MCVDNSIVTLDDTDPQLQWSGPWFTTENSVDDLGNSKLGPPFLGTLHGISNNGSLFFSFYRRVANIWGALRPRNTSGGPDPNWQCLLDGQDPWPYPDRSHGNYMFCGSPPLPEGNHTLQLNTVIQSEPLYVYQVLYQAVATVDIGSAWTQVDQRDGRIKYSAGWENSEDGGLKWTYTPGAWLTFDFVGMCFLIDLFNHSS</sequence>
<evidence type="ECO:0000313" key="1">
    <source>
        <dbReference type="EMBL" id="RXW22523.1"/>
    </source>
</evidence>
<dbReference type="OrthoDB" id="3052647at2759"/>
<evidence type="ECO:0000313" key="2">
    <source>
        <dbReference type="Proteomes" id="UP000290288"/>
    </source>
</evidence>
<proteinExistence type="predicted"/>
<comment type="caution">
    <text evidence="1">The sequence shown here is derived from an EMBL/GenBank/DDBJ whole genome shotgun (WGS) entry which is preliminary data.</text>
</comment>
<protein>
    <submittedName>
        <fullName evidence="1">Uncharacterized protein</fullName>
    </submittedName>
</protein>
<gene>
    <name evidence="1" type="ORF">EST38_g3332</name>
</gene>
<dbReference type="STRING" id="2316362.A0A4Q2DR25"/>